<name>A0A1H1S8A1_9GAMM</name>
<dbReference type="AlphaFoldDB" id="A0A1H1S8A1"/>
<evidence type="ECO:0000256" key="4">
    <source>
        <dbReference type="ARBA" id="ARBA00022630"/>
    </source>
</evidence>
<dbReference type="Gene3D" id="3.50.50.60">
    <property type="entry name" value="FAD/NAD(P)-binding domain"/>
    <property type="match status" value="1"/>
</dbReference>
<dbReference type="SUPFAM" id="SSF51395">
    <property type="entry name" value="FMN-linked oxidoreductases"/>
    <property type="match status" value="1"/>
</dbReference>
<dbReference type="GO" id="GO:0033543">
    <property type="term" value="P:fatty acid beta-oxidation, unsaturated, even number, reductase/isomerase pathway"/>
    <property type="evidence" value="ECO:0007669"/>
    <property type="project" value="TreeGrafter"/>
</dbReference>
<dbReference type="InterPro" id="IPR051793">
    <property type="entry name" value="NADH:flavin_oxidoreductase"/>
</dbReference>
<keyword evidence="13" id="KW-1185">Reference proteome</keyword>
<dbReference type="InterPro" id="IPR036188">
    <property type="entry name" value="FAD/NAD-bd_sf"/>
</dbReference>
<evidence type="ECO:0000256" key="1">
    <source>
        <dbReference type="ARBA" id="ARBA00001917"/>
    </source>
</evidence>
<dbReference type="EMBL" id="LT629736">
    <property type="protein sequence ID" value="SDS44182.1"/>
    <property type="molecule type" value="Genomic_DNA"/>
</dbReference>
<dbReference type="Pfam" id="PF00724">
    <property type="entry name" value="Oxidored_FMN"/>
    <property type="match status" value="1"/>
</dbReference>
<dbReference type="PANTHER" id="PTHR42917:SF2">
    <property type="entry name" value="2,4-DIENOYL-COA REDUCTASE [(2E)-ENOYL-COA-PRODUCING]"/>
    <property type="match status" value="1"/>
</dbReference>
<dbReference type="GO" id="GO:0051536">
    <property type="term" value="F:iron-sulfur cluster binding"/>
    <property type="evidence" value="ECO:0007669"/>
    <property type="project" value="UniProtKB-KW"/>
</dbReference>
<dbReference type="RefSeq" id="WP_093392776.1">
    <property type="nucleotide sequence ID" value="NZ_LT629736.1"/>
</dbReference>
<dbReference type="Gene3D" id="3.40.50.720">
    <property type="entry name" value="NAD(P)-binding Rossmann-like Domain"/>
    <property type="match status" value="1"/>
</dbReference>
<comment type="cofactor">
    <cofactor evidence="2">
        <name>[4Fe-4S] cluster</name>
        <dbReference type="ChEBI" id="CHEBI:49883"/>
    </cofactor>
</comment>
<evidence type="ECO:0000259" key="10">
    <source>
        <dbReference type="Pfam" id="PF00724"/>
    </source>
</evidence>
<keyword evidence="6" id="KW-0479">Metal-binding</keyword>
<feature type="domain" description="FAD/NAD(P)-binding" evidence="11">
    <location>
        <begin position="380"/>
        <end position="647"/>
    </location>
</feature>
<dbReference type="FunFam" id="3.50.50.60:FF:000113">
    <property type="entry name" value="NADPH-dependent 2,4-dienoyl-CoA reductase"/>
    <property type="match status" value="1"/>
</dbReference>
<feature type="domain" description="NADH:flavin oxidoreductase/NADH oxidase N-terminal" evidence="10">
    <location>
        <begin position="10"/>
        <end position="335"/>
    </location>
</feature>
<dbReference type="PRINTS" id="PR00368">
    <property type="entry name" value="FADPNR"/>
</dbReference>
<proteinExistence type="inferred from homology"/>
<dbReference type="InterPro" id="IPR013785">
    <property type="entry name" value="Aldolase_TIM"/>
</dbReference>
<protein>
    <submittedName>
        <fullName evidence="12">2,4-dienoyl-CoA reductase</fullName>
    </submittedName>
</protein>
<evidence type="ECO:0000256" key="3">
    <source>
        <dbReference type="ARBA" id="ARBA00011048"/>
    </source>
</evidence>
<dbReference type="SUPFAM" id="SSF51905">
    <property type="entry name" value="FAD/NAD(P)-binding domain"/>
    <property type="match status" value="1"/>
</dbReference>
<dbReference type="SUPFAM" id="SSF51971">
    <property type="entry name" value="Nucleotide-binding domain"/>
    <property type="match status" value="1"/>
</dbReference>
<evidence type="ECO:0000313" key="13">
    <source>
        <dbReference type="Proteomes" id="UP000243207"/>
    </source>
</evidence>
<gene>
    <name evidence="12" type="ORF">SAMN05216421_1529</name>
</gene>
<dbReference type="GO" id="GO:0008670">
    <property type="term" value="F:2,4-dienoyl-CoA reductase (NADPH) activity"/>
    <property type="evidence" value="ECO:0007669"/>
    <property type="project" value="TreeGrafter"/>
</dbReference>
<evidence type="ECO:0000256" key="5">
    <source>
        <dbReference type="ARBA" id="ARBA00022643"/>
    </source>
</evidence>
<dbReference type="InterPro" id="IPR001155">
    <property type="entry name" value="OxRdtase_FMN_N"/>
</dbReference>
<keyword evidence="7" id="KW-0560">Oxidoreductase</keyword>
<accession>A0A1H1S8A1</accession>
<evidence type="ECO:0000313" key="12">
    <source>
        <dbReference type="EMBL" id="SDS44182.1"/>
    </source>
</evidence>
<dbReference type="GO" id="GO:0010181">
    <property type="term" value="F:FMN binding"/>
    <property type="evidence" value="ECO:0007669"/>
    <property type="project" value="InterPro"/>
</dbReference>
<comment type="similarity">
    <text evidence="3">In the N-terminal section; belongs to the NADH:flavin oxidoreductase/NADH oxidase family.</text>
</comment>
<reference evidence="13" key="1">
    <citation type="submission" date="2016-10" db="EMBL/GenBank/DDBJ databases">
        <authorList>
            <person name="Varghese N."/>
            <person name="Submissions S."/>
        </authorList>
    </citation>
    <scope>NUCLEOTIDE SEQUENCE [LARGE SCALE GENOMIC DNA]</scope>
    <source>
        <strain evidence="13">NRRL B-51270</strain>
    </source>
</reference>
<dbReference type="PANTHER" id="PTHR42917">
    <property type="entry name" value="2,4-DIENOYL-COA REDUCTASE"/>
    <property type="match status" value="1"/>
</dbReference>
<evidence type="ECO:0000256" key="7">
    <source>
        <dbReference type="ARBA" id="ARBA00023002"/>
    </source>
</evidence>
<dbReference type="STRING" id="487184.SAMN05216421_1529"/>
<evidence type="ECO:0000259" key="11">
    <source>
        <dbReference type="Pfam" id="PF07992"/>
    </source>
</evidence>
<dbReference type="CDD" id="cd02930">
    <property type="entry name" value="DCR_FMN"/>
    <property type="match status" value="1"/>
</dbReference>
<dbReference type="FunFam" id="3.20.20.70:FF:000082">
    <property type="entry name" value="NADPH-dependent 2,4-dienoyl-CoA reductase"/>
    <property type="match status" value="1"/>
</dbReference>
<keyword evidence="8" id="KW-0408">Iron</keyword>
<organism evidence="12 13">
    <name type="scientific">Halopseudomonas xinjiangensis</name>
    <dbReference type="NCBI Taxonomy" id="487184"/>
    <lineage>
        <taxon>Bacteria</taxon>
        <taxon>Pseudomonadati</taxon>
        <taxon>Pseudomonadota</taxon>
        <taxon>Gammaproteobacteria</taxon>
        <taxon>Pseudomonadales</taxon>
        <taxon>Pseudomonadaceae</taxon>
        <taxon>Halopseudomonas</taxon>
    </lineage>
</organism>
<dbReference type="InterPro" id="IPR023753">
    <property type="entry name" value="FAD/NAD-binding_dom"/>
</dbReference>
<keyword evidence="5" id="KW-0288">FMN</keyword>
<sequence>MSTHSLYPNLLAPLDLGFTTLRNRTLMGSMHTGLEERENGFEKMAVYFAERARGGVGLIVTGGIGPNEEGSVGHGAAKMSTPEEAERHKVVTAAVHEAGGKICMQILHAGRYAYSPKQVSASAVKAPINPFTPKELDEAGIEKQIADFANCASLAQSAGYDGVEIMGSEGYFINQFLVAHVNKRTDSWGGSYENRMRLPVEIVRRVREAVGTNFIIIYRLSMLDLVESGSTWDEVVMLAKAVEKAGATLINTGIGWHEARIPTIATKVPRGAFTRVTAKLKGEVNIPLVTTNRINTPEVAERVLAEGEADMVSMARPFLADADFVNKAAEGRADEINTCIGCNQACLDHTFGGKLTSCLVNPRACHETELNYIPTTQVKKIAVVGAGPAGLSAATVAAERGHDVTLFDSADEIGGQFNVAKRIPGKEEFYETLRYFARMIEKHGVQLRLGQRVDVADLSAFDEVILATGIKPRTPEIPGVDHPMVISYLDAILGRKPVGQRVAVIGAGGIGFDVSELLTHQGENPSLNTELFWKEWGIDPALEARGGIAGVQPQPHAPAREVYLMQRKVTKVGDGLGKTTGWIHRTGLKNKQVKMLNAVQYLGIDEAGLHVRLGEAAEPQLLEVDTIVICAGQEPLRELEAGLQAAGKAVHLIGGADVAAELDAKRAINQGCRLAAAI</sequence>
<evidence type="ECO:0000256" key="9">
    <source>
        <dbReference type="ARBA" id="ARBA00023014"/>
    </source>
</evidence>
<keyword evidence="4" id="KW-0285">Flavoprotein</keyword>
<dbReference type="Proteomes" id="UP000243207">
    <property type="component" value="Chromosome I"/>
</dbReference>
<evidence type="ECO:0000256" key="8">
    <source>
        <dbReference type="ARBA" id="ARBA00023004"/>
    </source>
</evidence>
<dbReference type="PRINTS" id="PR00411">
    <property type="entry name" value="PNDRDTASEI"/>
</dbReference>
<dbReference type="GO" id="GO:0046872">
    <property type="term" value="F:metal ion binding"/>
    <property type="evidence" value="ECO:0007669"/>
    <property type="project" value="UniProtKB-KW"/>
</dbReference>
<evidence type="ECO:0000256" key="6">
    <source>
        <dbReference type="ARBA" id="ARBA00022723"/>
    </source>
</evidence>
<dbReference type="Pfam" id="PF07992">
    <property type="entry name" value="Pyr_redox_2"/>
    <property type="match status" value="1"/>
</dbReference>
<comment type="cofactor">
    <cofactor evidence="1">
        <name>FMN</name>
        <dbReference type="ChEBI" id="CHEBI:58210"/>
    </cofactor>
</comment>
<dbReference type="OrthoDB" id="8523426at2"/>
<keyword evidence="9" id="KW-0411">Iron-sulfur</keyword>
<dbReference type="Gene3D" id="3.20.20.70">
    <property type="entry name" value="Aldolase class I"/>
    <property type="match status" value="1"/>
</dbReference>
<evidence type="ECO:0000256" key="2">
    <source>
        <dbReference type="ARBA" id="ARBA00001966"/>
    </source>
</evidence>